<feature type="region of interest" description="Disordered" evidence="1">
    <location>
        <begin position="223"/>
        <end position="244"/>
    </location>
</feature>
<evidence type="ECO:0000313" key="3">
    <source>
        <dbReference type="Proteomes" id="UP000604825"/>
    </source>
</evidence>
<evidence type="ECO:0008006" key="4">
    <source>
        <dbReference type="Google" id="ProtNLM"/>
    </source>
</evidence>
<dbReference type="PANTHER" id="PTHR46701">
    <property type="entry name" value="GLYCOSYLTRANSFERASE-LIKE KOBITO 1"/>
    <property type="match status" value="1"/>
</dbReference>
<gene>
    <name evidence="2" type="ORF">NCGR_LOCUS13312</name>
</gene>
<dbReference type="EMBL" id="CAJGYO010000003">
    <property type="protein sequence ID" value="CAD6219685.1"/>
    <property type="molecule type" value="Genomic_DNA"/>
</dbReference>
<dbReference type="OrthoDB" id="433309at2759"/>
<evidence type="ECO:0000313" key="2">
    <source>
        <dbReference type="EMBL" id="CAD6219685.1"/>
    </source>
</evidence>
<dbReference type="PANTHER" id="PTHR46701:SF11">
    <property type="entry name" value="GLYCOSYLTRANSFERASE FAMILY 92 PROTEIN"/>
    <property type="match status" value="1"/>
</dbReference>
<name>A0A811NDQ8_9POAL</name>
<organism evidence="2 3">
    <name type="scientific">Miscanthus lutarioriparius</name>
    <dbReference type="NCBI Taxonomy" id="422564"/>
    <lineage>
        <taxon>Eukaryota</taxon>
        <taxon>Viridiplantae</taxon>
        <taxon>Streptophyta</taxon>
        <taxon>Embryophyta</taxon>
        <taxon>Tracheophyta</taxon>
        <taxon>Spermatophyta</taxon>
        <taxon>Magnoliopsida</taxon>
        <taxon>Liliopsida</taxon>
        <taxon>Poales</taxon>
        <taxon>Poaceae</taxon>
        <taxon>PACMAD clade</taxon>
        <taxon>Panicoideae</taxon>
        <taxon>Andropogonodae</taxon>
        <taxon>Andropogoneae</taxon>
        <taxon>Saccharinae</taxon>
        <taxon>Miscanthus</taxon>
    </lineage>
</organism>
<dbReference type="GO" id="GO:0030244">
    <property type="term" value="P:cellulose biosynthetic process"/>
    <property type="evidence" value="ECO:0007669"/>
    <property type="project" value="InterPro"/>
</dbReference>
<keyword evidence="3" id="KW-1185">Reference proteome</keyword>
<dbReference type="AlphaFoldDB" id="A0A811NDQ8"/>
<reference evidence="2" key="1">
    <citation type="submission" date="2020-10" db="EMBL/GenBank/DDBJ databases">
        <authorList>
            <person name="Han B."/>
            <person name="Lu T."/>
            <person name="Zhao Q."/>
            <person name="Huang X."/>
            <person name="Zhao Y."/>
        </authorList>
    </citation>
    <scope>NUCLEOTIDE SEQUENCE</scope>
</reference>
<comment type="caution">
    <text evidence="2">The sequence shown here is derived from an EMBL/GenBank/DDBJ whole genome shotgun (WGS) entry which is preliminary data.</text>
</comment>
<proteinExistence type="predicted"/>
<dbReference type="GO" id="GO:0009737">
    <property type="term" value="P:response to abscisic acid"/>
    <property type="evidence" value="ECO:0007669"/>
    <property type="project" value="InterPro"/>
</dbReference>
<evidence type="ECO:0000256" key="1">
    <source>
        <dbReference type="SAM" id="MobiDB-lite"/>
    </source>
</evidence>
<accession>A0A811NDQ8</accession>
<dbReference type="Proteomes" id="UP000604825">
    <property type="component" value="Unassembled WGS sequence"/>
</dbReference>
<dbReference type="InterPro" id="IPR044224">
    <property type="entry name" value="KOBITO1-like"/>
</dbReference>
<sequence>MDWIIHLDTDELIHPAGAREYSLRRLLLDVPNNVDMVIFPNYESSIERDDIKDPFTEDTYFGLYKEATRGNPNYFLTYGNGKSAARVQEHLCPNGAHRWHNYMKSPNEIKLEEALHYTYTKFSDLTSRRDRCGCKPTKEDVKRCFILEFDRLAIIRGLKESDVFTNAVTSAKAQSKIKSSNMGLENDAIQRNGTAGQSTLEGGHEKLQATVRKILEMVDAQEEAMPPMSPPGFLELSESTTALS</sequence>
<protein>
    <recommendedName>
        <fullName evidence="4">Glycosyltransferase family 92 protein</fullName>
    </recommendedName>
</protein>